<dbReference type="CDD" id="cd09871">
    <property type="entry name" value="PIN_MtVapC28-VapC30-like"/>
    <property type="match status" value="1"/>
</dbReference>
<comment type="similarity">
    <text evidence="5">Belongs to the PINc/VapC protein family.</text>
</comment>
<evidence type="ECO:0000256" key="5">
    <source>
        <dbReference type="HAMAP-Rule" id="MF_00265"/>
    </source>
</evidence>
<feature type="binding site" evidence="5">
    <location>
        <position position="5"/>
    </location>
    <ligand>
        <name>Mg(2+)</name>
        <dbReference type="ChEBI" id="CHEBI:18420"/>
    </ligand>
</feature>
<protein>
    <recommendedName>
        <fullName evidence="5">Ribonuclease VapC</fullName>
        <shortName evidence="5">RNase VapC</shortName>
        <ecNumber evidence="5">3.1.-.-</ecNumber>
    </recommendedName>
    <alternativeName>
        <fullName evidence="5">Toxin VapC</fullName>
    </alternativeName>
</protein>
<evidence type="ECO:0000313" key="8">
    <source>
        <dbReference type="Proteomes" id="UP000727456"/>
    </source>
</evidence>
<keyword evidence="2 5" id="KW-0540">Nuclease</keyword>
<keyword evidence="5" id="KW-0460">Magnesium</keyword>
<gene>
    <name evidence="5" type="primary">vapC</name>
    <name evidence="7" type="ORF">FHS31_000653</name>
</gene>
<dbReference type="Gene3D" id="3.40.50.1010">
    <property type="entry name" value="5'-nuclease"/>
    <property type="match status" value="1"/>
</dbReference>
<dbReference type="InterPro" id="IPR029060">
    <property type="entry name" value="PIN-like_dom_sf"/>
</dbReference>
<organism evidence="7 8">
    <name type="scientific">Sphingomonas vulcanisoli</name>
    <dbReference type="NCBI Taxonomy" id="1658060"/>
    <lineage>
        <taxon>Bacteria</taxon>
        <taxon>Pseudomonadati</taxon>
        <taxon>Pseudomonadota</taxon>
        <taxon>Alphaproteobacteria</taxon>
        <taxon>Sphingomonadales</taxon>
        <taxon>Sphingomonadaceae</taxon>
        <taxon>Sphingomonas</taxon>
    </lineage>
</organism>
<keyword evidence="8" id="KW-1185">Reference proteome</keyword>
<dbReference type="EC" id="3.1.-.-" evidence="5"/>
<keyword evidence="5" id="KW-0800">Toxin</keyword>
<keyword evidence="1 5" id="KW-1277">Toxin-antitoxin system</keyword>
<dbReference type="Pfam" id="PF01850">
    <property type="entry name" value="PIN"/>
    <property type="match status" value="1"/>
</dbReference>
<evidence type="ECO:0000313" key="7">
    <source>
        <dbReference type="EMBL" id="NIJ07071.1"/>
    </source>
</evidence>
<comment type="function">
    <text evidence="5">Toxic component of a toxin-antitoxin (TA) system. An RNase.</text>
</comment>
<dbReference type="InterPro" id="IPR002716">
    <property type="entry name" value="PIN_dom"/>
</dbReference>
<proteinExistence type="inferred from homology"/>
<dbReference type="HAMAP" id="MF_00265">
    <property type="entry name" value="VapC_Nob1"/>
    <property type="match status" value="1"/>
</dbReference>
<dbReference type="GO" id="GO:0016787">
    <property type="term" value="F:hydrolase activity"/>
    <property type="evidence" value="ECO:0007669"/>
    <property type="project" value="UniProtKB-KW"/>
</dbReference>
<comment type="cofactor">
    <cofactor evidence="5">
        <name>Mg(2+)</name>
        <dbReference type="ChEBI" id="CHEBI:18420"/>
    </cofactor>
</comment>
<keyword evidence="4 5" id="KW-0378">Hydrolase</keyword>
<evidence type="ECO:0000259" key="6">
    <source>
        <dbReference type="Pfam" id="PF01850"/>
    </source>
</evidence>
<feature type="domain" description="PIN" evidence="6">
    <location>
        <begin position="2"/>
        <end position="122"/>
    </location>
</feature>
<evidence type="ECO:0000256" key="4">
    <source>
        <dbReference type="ARBA" id="ARBA00022801"/>
    </source>
</evidence>
<dbReference type="InterPro" id="IPR022907">
    <property type="entry name" value="VapC_family"/>
</dbReference>
<evidence type="ECO:0000256" key="1">
    <source>
        <dbReference type="ARBA" id="ARBA00022649"/>
    </source>
</evidence>
<reference evidence="7 8" key="1">
    <citation type="submission" date="2020-03" db="EMBL/GenBank/DDBJ databases">
        <title>Genomic Encyclopedia of Type Strains, Phase III (KMG-III): the genomes of soil and plant-associated and newly described type strains.</title>
        <authorList>
            <person name="Whitman W."/>
        </authorList>
    </citation>
    <scope>NUCLEOTIDE SEQUENCE [LARGE SCALE GENOMIC DNA]</scope>
    <source>
        <strain evidence="7 8">CECT 8804</strain>
    </source>
</reference>
<dbReference type="EMBL" id="JAAOZC010000001">
    <property type="protein sequence ID" value="NIJ07071.1"/>
    <property type="molecule type" value="Genomic_DNA"/>
</dbReference>
<evidence type="ECO:0000256" key="2">
    <source>
        <dbReference type="ARBA" id="ARBA00022722"/>
    </source>
</evidence>
<name>A0ABX0TNT3_9SPHN</name>
<dbReference type="Proteomes" id="UP000727456">
    <property type="component" value="Unassembled WGS sequence"/>
</dbReference>
<comment type="caution">
    <text evidence="7">The sequence shown here is derived from an EMBL/GenBank/DDBJ whole genome shotgun (WGS) entry which is preliminary data.</text>
</comment>
<evidence type="ECO:0000256" key="3">
    <source>
        <dbReference type="ARBA" id="ARBA00022723"/>
    </source>
</evidence>
<feature type="binding site" evidence="5">
    <location>
        <position position="97"/>
    </location>
    <ligand>
        <name>Mg(2+)</name>
        <dbReference type="ChEBI" id="CHEBI:18420"/>
    </ligand>
</feature>
<sequence length="128" mass="13641">MIVVDTSALMAILLEVPGAADCATALAQTRNRLISAGTLAEALIVAARNKLHLPMVQLVEGLRAEIVTVTAKGALQSSEAYQRWGKGFHSAALNYGDCFSYALAKERDCLLLYIGKGFAQTDIRSALS</sequence>
<dbReference type="SUPFAM" id="SSF88723">
    <property type="entry name" value="PIN domain-like"/>
    <property type="match status" value="1"/>
</dbReference>
<dbReference type="RefSeq" id="WP_167071887.1">
    <property type="nucleotide sequence ID" value="NZ_JAAOZC010000001.1"/>
</dbReference>
<accession>A0ABX0TNT3</accession>
<keyword evidence="3 5" id="KW-0479">Metal-binding</keyword>